<dbReference type="InterPro" id="IPR004089">
    <property type="entry name" value="MCPsignal_dom"/>
</dbReference>
<dbReference type="RefSeq" id="WP_091748192.1">
    <property type="nucleotide sequence ID" value="NZ_FODY01000016.1"/>
</dbReference>
<evidence type="ECO:0000256" key="2">
    <source>
        <dbReference type="ARBA" id="ARBA00029447"/>
    </source>
</evidence>
<dbReference type="Pfam" id="PF00015">
    <property type="entry name" value="MCPsignal"/>
    <property type="match status" value="1"/>
</dbReference>
<feature type="domain" description="Methyl-accepting transducer" evidence="4">
    <location>
        <begin position="85"/>
        <end position="311"/>
    </location>
</feature>
<protein>
    <submittedName>
        <fullName evidence="6">Methyl-accepting chemotaxis sensory transducer with Cache sensor</fullName>
    </submittedName>
</protein>
<dbReference type="InterPro" id="IPR003660">
    <property type="entry name" value="HAMP_dom"/>
</dbReference>
<dbReference type="PANTHER" id="PTHR32089">
    <property type="entry name" value="METHYL-ACCEPTING CHEMOTAXIS PROTEIN MCPB"/>
    <property type="match status" value="1"/>
</dbReference>
<keyword evidence="1 3" id="KW-0807">Transducer</keyword>
<proteinExistence type="inferred from homology"/>
<keyword evidence="7" id="KW-1185">Reference proteome</keyword>
<dbReference type="EMBL" id="FODY01000016">
    <property type="protein sequence ID" value="SEP27511.1"/>
    <property type="molecule type" value="Genomic_DNA"/>
</dbReference>
<dbReference type="GO" id="GO:0007165">
    <property type="term" value="P:signal transduction"/>
    <property type="evidence" value="ECO:0007669"/>
    <property type="project" value="UniProtKB-KW"/>
</dbReference>
<reference evidence="6 7" key="1">
    <citation type="submission" date="2016-10" db="EMBL/GenBank/DDBJ databases">
        <authorList>
            <person name="de Groot N.N."/>
        </authorList>
    </citation>
    <scope>NUCLEOTIDE SEQUENCE [LARGE SCALE GENOMIC DNA]</scope>
    <source>
        <strain evidence="6 7">DSM 13305</strain>
    </source>
</reference>
<dbReference type="PANTHER" id="PTHR32089:SF112">
    <property type="entry name" value="LYSOZYME-LIKE PROTEIN-RELATED"/>
    <property type="match status" value="1"/>
</dbReference>
<dbReference type="Gene3D" id="1.10.287.950">
    <property type="entry name" value="Methyl-accepting chemotaxis protein"/>
    <property type="match status" value="1"/>
</dbReference>
<dbReference type="GO" id="GO:0016020">
    <property type="term" value="C:membrane"/>
    <property type="evidence" value="ECO:0007669"/>
    <property type="project" value="InterPro"/>
</dbReference>
<dbReference type="SMART" id="SM00283">
    <property type="entry name" value="MA"/>
    <property type="match status" value="1"/>
</dbReference>
<dbReference type="PROSITE" id="PS50885">
    <property type="entry name" value="HAMP"/>
    <property type="match status" value="1"/>
</dbReference>
<dbReference type="InterPro" id="IPR004090">
    <property type="entry name" value="Chemotax_Me-accpt_rcpt"/>
</dbReference>
<dbReference type="AlphaFoldDB" id="A0A1H8WIP0"/>
<evidence type="ECO:0000313" key="7">
    <source>
        <dbReference type="Proteomes" id="UP000198847"/>
    </source>
</evidence>
<dbReference type="STRING" id="112903.SAMN04490178_1167"/>
<feature type="domain" description="HAMP" evidence="5">
    <location>
        <begin position="3"/>
        <end position="56"/>
    </location>
</feature>
<sequence>MRWFSSKGLQQLAEQTSQYAAGNIAGELKPEEYPKELQPLAGHIQAMAEMIRSFTQESQVASSQVMAAVKQVNKAIVNADTLGGKIHQETAGTQKLAASLLNGASQAKQEIDQVVQTAQTITQVAGGIHQDSIKTRHIAEQGCQAVLEAADAMTAIQQSSTRIEACIRNLTKMAREIDSFLGAIQGISTQTNLLSLNAAIEAARAGEHGRGFAVVAQEIQKLSEASATAASSANGLLAQIDEGVAAAAAAVEEGAKSVENGVKAMQEADGSLKEILAASSQIEDQLSEASAARQSQLAATNGASDTLNDMAQMCEQAALHIDEVVGSIADQERHLAETRNMGNLLAKVAKSLVDTTQKITLVTVSPEMQNQIQRLKEQLTALAREQSLFSLEPAVHKTVLSGFLQTHANLEAIWSNNLEGEFIISLPPAGIANAGSREWFQEAAEGKTYVSAAYVSAISHKPCVTIAVPISGAGGRIGVLGADVSVA</sequence>
<accession>A0A1H8WIP0</accession>
<dbReference type="GO" id="GO:0006935">
    <property type="term" value="P:chemotaxis"/>
    <property type="evidence" value="ECO:0007669"/>
    <property type="project" value="InterPro"/>
</dbReference>
<evidence type="ECO:0000256" key="3">
    <source>
        <dbReference type="PROSITE-ProRule" id="PRU00284"/>
    </source>
</evidence>
<organism evidence="6 7">
    <name type="scientific">Propionispora vibrioides</name>
    <dbReference type="NCBI Taxonomy" id="112903"/>
    <lineage>
        <taxon>Bacteria</taxon>
        <taxon>Bacillati</taxon>
        <taxon>Bacillota</taxon>
        <taxon>Negativicutes</taxon>
        <taxon>Selenomonadales</taxon>
        <taxon>Sporomusaceae</taxon>
        <taxon>Propionispora</taxon>
    </lineage>
</organism>
<evidence type="ECO:0000256" key="1">
    <source>
        <dbReference type="ARBA" id="ARBA00023224"/>
    </source>
</evidence>
<dbReference type="OrthoDB" id="9816519at2"/>
<dbReference type="PROSITE" id="PS50111">
    <property type="entry name" value="CHEMOTAXIS_TRANSDUC_2"/>
    <property type="match status" value="1"/>
</dbReference>
<dbReference type="Proteomes" id="UP000198847">
    <property type="component" value="Unassembled WGS sequence"/>
</dbReference>
<gene>
    <name evidence="6" type="ORF">SAMN04490178_1167</name>
</gene>
<evidence type="ECO:0000259" key="5">
    <source>
        <dbReference type="PROSITE" id="PS50885"/>
    </source>
</evidence>
<dbReference type="SUPFAM" id="SSF58104">
    <property type="entry name" value="Methyl-accepting chemotaxis protein (MCP) signaling domain"/>
    <property type="match status" value="1"/>
</dbReference>
<dbReference type="Gene3D" id="3.30.450.20">
    <property type="entry name" value="PAS domain"/>
    <property type="match status" value="1"/>
</dbReference>
<dbReference type="PRINTS" id="PR00260">
    <property type="entry name" value="CHEMTRNSDUCR"/>
</dbReference>
<dbReference type="CDD" id="cd18773">
    <property type="entry name" value="PDC1_HK_sensor"/>
    <property type="match status" value="1"/>
</dbReference>
<evidence type="ECO:0000313" key="6">
    <source>
        <dbReference type="EMBL" id="SEP27511.1"/>
    </source>
</evidence>
<comment type="similarity">
    <text evidence="2">Belongs to the methyl-accepting chemotaxis (MCP) protein family.</text>
</comment>
<name>A0A1H8WIP0_9FIRM</name>
<dbReference type="InterPro" id="IPR029151">
    <property type="entry name" value="Sensor-like_sf"/>
</dbReference>
<dbReference type="GO" id="GO:0004888">
    <property type="term" value="F:transmembrane signaling receptor activity"/>
    <property type="evidence" value="ECO:0007669"/>
    <property type="project" value="InterPro"/>
</dbReference>
<dbReference type="SUPFAM" id="SSF103190">
    <property type="entry name" value="Sensory domain-like"/>
    <property type="match status" value="1"/>
</dbReference>
<evidence type="ECO:0000259" key="4">
    <source>
        <dbReference type="PROSITE" id="PS50111"/>
    </source>
</evidence>